<gene>
    <name evidence="11" type="primary">xerC</name>
    <name evidence="15" type="ORF">BECKLPF1236A_GA0070988_102721</name>
    <name evidence="16" type="ORF">BECKLPF1236C_GA0070990_102286</name>
</gene>
<dbReference type="Gene3D" id="1.10.150.130">
    <property type="match status" value="1"/>
</dbReference>
<evidence type="ECO:0000259" key="14">
    <source>
        <dbReference type="PROSITE" id="PS51900"/>
    </source>
</evidence>
<keyword evidence="4 11" id="KW-0963">Cytoplasm</keyword>
<dbReference type="InterPro" id="IPR011010">
    <property type="entry name" value="DNA_brk_join_enz"/>
</dbReference>
<dbReference type="SUPFAM" id="SSF56349">
    <property type="entry name" value="DNA breaking-rejoining enzymes"/>
    <property type="match status" value="1"/>
</dbReference>
<feature type="active site" evidence="11">
    <location>
        <position position="195"/>
    </location>
</feature>
<feature type="active site" evidence="11">
    <location>
        <position position="219"/>
    </location>
</feature>
<evidence type="ECO:0000256" key="5">
    <source>
        <dbReference type="ARBA" id="ARBA00022618"/>
    </source>
</evidence>
<feature type="compositionally biased region" description="Basic and acidic residues" evidence="12">
    <location>
        <begin position="350"/>
        <end position="362"/>
    </location>
</feature>
<dbReference type="NCBIfam" id="NF001399">
    <property type="entry name" value="PRK00283.1"/>
    <property type="match status" value="1"/>
</dbReference>
<evidence type="ECO:0000256" key="4">
    <source>
        <dbReference type="ARBA" id="ARBA00022490"/>
    </source>
</evidence>
<reference evidence="16" key="1">
    <citation type="submission" date="2019-02" db="EMBL/GenBank/DDBJ databases">
        <authorList>
            <person name="Gruber-Vodicka R. H."/>
            <person name="Seah K. B. B."/>
        </authorList>
    </citation>
    <scope>NUCLEOTIDE SEQUENCE</scope>
    <source>
        <strain evidence="15">BECK_S312</strain>
        <strain evidence="16">BECK_S426</strain>
    </source>
</reference>
<dbReference type="InterPro" id="IPR002104">
    <property type="entry name" value="Integrase_catalytic"/>
</dbReference>
<dbReference type="PANTHER" id="PTHR30349:SF81">
    <property type="entry name" value="TYROSINE RECOMBINASE XERC"/>
    <property type="match status" value="1"/>
</dbReference>
<dbReference type="InterPro" id="IPR004107">
    <property type="entry name" value="Integrase_SAM-like_N"/>
</dbReference>
<keyword evidence="8 11" id="KW-0238">DNA-binding</keyword>
<dbReference type="Pfam" id="PF02899">
    <property type="entry name" value="Phage_int_SAM_1"/>
    <property type="match status" value="1"/>
</dbReference>
<keyword evidence="6 11" id="KW-0159">Chromosome partition</keyword>
<dbReference type="PANTHER" id="PTHR30349">
    <property type="entry name" value="PHAGE INTEGRASE-RELATED"/>
    <property type="match status" value="1"/>
</dbReference>
<dbReference type="PROSITE" id="PS51900">
    <property type="entry name" value="CB"/>
    <property type="match status" value="1"/>
</dbReference>
<feature type="active site" evidence="11">
    <location>
        <position position="289"/>
    </location>
</feature>
<dbReference type="EMBL" id="CAADFM010000272">
    <property type="protein sequence ID" value="VFK20704.1"/>
    <property type="molecule type" value="Genomic_DNA"/>
</dbReference>
<dbReference type="InterPro" id="IPR013762">
    <property type="entry name" value="Integrase-like_cat_sf"/>
</dbReference>
<dbReference type="InterPro" id="IPR050090">
    <property type="entry name" value="Tyrosine_recombinase_XerCD"/>
</dbReference>
<dbReference type="GO" id="GO:0009037">
    <property type="term" value="F:tyrosine-based site-specific recombinase activity"/>
    <property type="evidence" value="ECO:0007669"/>
    <property type="project" value="UniProtKB-UniRule"/>
</dbReference>
<evidence type="ECO:0000313" key="16">
    <source>
        <dbReference type="EMBL" id="VFK33884.1"/>
    </source>
</evidence>
<dbReference type="AlphaFoldDB" id="A0A450XX48"/>
<comment type="subcellular location">
    <subcellularLocation>
        <location evidence="1 11">Cytoplasm</location>
    </subcellularLocation>
</comment>
<evidence type="ECO:0000256" key="12">
    <source>
        <dbReference type="SAM" id="MobiDB-lite"/>
    </source>
</evidence>
<keyword evidence="10 11" id="KW-0131">Cell cycle</keyword>
<dbReference type="GO" id="GO:0007059">
    <property type="term" value="P:chromosome segregation"/>
    <property type="evidence" value="ECO:0007669"/>
    <property type="project" value="UniProtKB-UniRule"/>
</dbReference>
<dbReference type="HAMAP" id="MF_01808">
    <property type="entry name" value="Recomb_XerC_XerD"/>
    <property type="match status" value="1"/>
</dbReference>
<feature type="domain" description="Core-binding (CB)" evidence="14">
    <location>
        <begin position="49"/>
        <end position="135"/>
    </location>
</feature>
<dbReference type="InterPro" id="IPR011931">
    <property type="entry name" value="Recomb_XerC"/>
</dbReference>
<evidence type="ECO:0000256" key="10">
    <source>
        <dbReference type="ARBA" id="ARBA00023306"/>
    </source>
</evidence>
<dbReference type="InterPro" id="IPR023009">
    <property type="entry name" value="Tyrosine_recombinase_XerC/XerD"/>
</dbReference>
<dbReference type="NCBIfam" id="TIGR02224">
    <property type="entry name" value="recomb_XerC"/>
    <property type="match status" value="1"/>
</dbReference>
<feature type="region of interest" description="Disordered" evidence="12">
    <location>
        <begin position="340"/>
        <end position="362"/>
    </location>
</feature>
<name>A0A450XX48_9GAMM</name>
<evidence type="ECO:0000256" key="9">
    <source>
        <dbReference type="ARBA" id="ARBA00023172"/>
    </source>
</evidence>
<evidence type="ECO:0000256" key="3">
    <source>
        <dbReference type="ARBA" id="ARBA00015804"/>
    </source>
</evidence>
<comment type="function">
    <text evidence="11">Site-specific tyrosine recombinase, which acts by catalyzing the cutting and rejoining of the recombining DNA molecules. The XerC-XerD complex is essential to convert dimers of the bacterial chromosome into monomers to permit their segregation at cell division. It also contributes to the segregational stability of plasmids.</text>
</comment>
<sequence length="362" mass="41268">MYERHVKYVIASRQNRNGVGLRADATSSRNFIFPIAEPENETHCCSEQDQLRDLIQAFIDHLLTERRLSNLTGKAYLLDLERLHAFCREHGIASWDRLDAAHIRSFVGLQRRLERSPHAIQRLLSAMRGFYRFLIREGHVTHDPVTGIAAPRRPRRLPKVPDVDQMAGLLDVRQESPLAIRDWAMMELLYSSGLRLAELVGLDLSDLDLNERLVRVTGKGNKERIVPIGKEARQAILQWLDARSRITGIVEESALFVSRNKTRLTARGIQARLQKLGIAQNMNMPLHPHLFRHAFASHLLESSGDLRAVQEILGHADITTTQIYTHLDFQHLANVYDETHPRAKSSAMGDDAKSTRWKEPGK</sequence>
<dbReference type="Gene3D" id="1.10.443.10">
    <property type="entry name" value="Intergrase catalytic core"/>
    <property type="match status" value="1"/>
</dbReference>
<keyword evidence="9 11" id="KW-0233">DNA recombination</keyword>
<dbReference type="Pfam" id="PF00589">
    <property type="entry name" value="Phage_integrase"/>
    <property type="match status" value="1"/>
</dbReference>
<evidence type="ECO:0000256" key="6">
    <source>
        <dbReference type="ARBA" id="ARBA00022829"/>
    </source>
</evidence>
<comment type="similarity">
    <text evidence="2 11">Belongs to the 'phage' integrase family. XerC subfamily.</text>
</comment>
<evidence type="ECO:0000313" key="15">
    <source>
        <dbReference type="EMBL" id="VFK20704.1"/>
    </source>
</evidence>
<feature type="domain" description="Tyr recombinase" evidence="13">
    <location>
        <begin position="156"/>
        <end position="337"/>
    </location>
</feature>
<evidence type="ECO:0000256" key="2">
    <source>
        <dbReference type="ARBA" id="ARBA00006657"/>
    </source>
</evidence>
<keyword evidence="5 11" id="KW-0132">Cell division</keyword>
<dbReference type="GO" id="GO:0051301">
    <property type="term" value="P:cell division"/>
    <property type="evidence" value="ECO:0007669"/>
    <property type="project" value="UniProtKB-UniRule"/>
</dbReference>
<feature type="active site" evidence="11">
    <location>
        <position position="315"/>
    </location>
</feature>
<feature type="active site" evidence="11">
    <location>
        <position position="292"/>
    </location>
</feature>
<feature type="active site" description="O-(3'-phospho-DNA)-tyrosine intermediate" evidence="11">
    <location>
        <position position="324"/>
    </location>
</feature>
<dbReference type="PROSITE" id="PS51898">
    <property type="entry name" value="TYR_RECOMBINASE"/>
    <property type="match status" value="1"/>
</dbReference>
<evidence type="ECO:0000256" key="11">
    <source>
        <dbReference type="HAMAP-Rule" id="MF_01808"/>
    </source>
</evidence>
<evidence type="ECO:0000256" key="1">
    <source>
        <dbReference type="ARBA" id="ARBA00004496"/>
    </source>
</evidence>
<keyword evidence="7 11" id="KW-0229">DNA integration</keyword>
<organism evidence="16">
    <name type="scientific">Candidatus Kentrum sp. LPFa</name>
    <dbReference type="NCBI Taxonomy" id="2126335"/>
    <lineage>
        <taxon>Bacteria</taxon>
        <taxon>Pseudomonadati</taxon>
        <taxon>Pseudomonadota</taxon>
        <taxon>Gammaproteobacteria</taxon>
        <taxon>Candidatus Kentrum</taxon>
    </lineage>
</organism>
<evidence type="ECO:0000256" key="8">
    <source>
        <dbReference type="ARBA" id="ARBA00023125"/>
    </source>
</evidence>
<dbReference type="GO" id="GO:0006313">
    <property type="term" value="P:DNA transposition"/>
    <property type="evidence" value="ECO:0007669"/>
    <property type="project" value="UniProtKB-UniRule"/>
</dbReference>
<dbReference type="InterPro" id="IPR044068">
    <property type="entry name" value="CB"/>
</dbReference>
<dbReference type="InterPro" id="IPR010998">
    <property type="entry name" value="Integrase_recombinase_N"/>
</dbReference>
<dbReference type="GO" id="GO:0003677">
    <property type="term" value="F:DNA binding"/>
    <property type="evidence" value="ECO:0007669"/>
    <property type="project" value="UniProtKB-UniRule"/>
</dbReference>
<evidence type="ECO:0000259" key="13">
    <source>
        <dbReference type="PROSITE" id="PS51898"/>
    </source>
</evidence>
<comment type="subunit">
    <text evidence="11">Forms a cyclic heterotetrameric complex composed of two molecules of XerC and two molecules of XerD.</text>
</comment>
<proteinExistence type="inferred from homology"/>
<evidence type="ECO:0000256" key="7">
    <source>
        <dbReference type="ARBA" id="ARBA00022908"/>
    </source>
</evidence>
<dbReference type="EMBL" id="CAADFP010000228">
    <property type="protein sequence ID" value="VFK33884.1"/>
    <property type="molecule type" value="Genomic_DNA"/>
</dbReference>
<accession>A0A450XX48</accession>
<protein>
    <recommendedName>
        <fullName evidence="3 11">Tyrosine recombinase XerC</fullName>
    </recommendedName>
</protein>
<dbReference type="CDD" id="cd00798">
    <property type="entry name" value="INT_XerDC_C"/>
    <property type="match status" value="1"/>
</dbReference>
<dbReference type="GO" id="GO:0005737">
    <property type="term" value="C:cytoplasm"/>
    <property type="evidence" value="ECO:0007669"/>
    <property type="project" value="UniProtKB-SubCell"/>
</dbReference>